<evidence type="ECO:0000313" key="2">
    <source>
        <dbReference type="EMBL" id="KAG2485572.1"/>
    </source>
</evidence>
<dbReference type="Proteomes" id="UP000612055">
    <property type="component" value="Unassembled WGS sequence"/>
</dbReference>
<organism evidence="2 3">
    <name type="scientific">Edaphochlamys debaryana</name>
    <dbReference type="NCBI Taxonomy" id="47281"/>
    <lineage>
        <taxon>Eukaryota</taxon>
        <taxon>Viridiplantae</taxon>
        <taxon>Chlorophyta</taxon>
        <taxon>core chlorophytes</taxon>
        <taxon>Chlorophyceae</taxon>
        <taxon>CS clade</taxon>
        <taxon>Chlamydomonadales</taxon>
        <taxon>Chlamydomonadales incertae sedis</taxon>
        <taxon>Edaphochlamys</taxon>
    </lineage>
</organism>
<reference evidence="2" key="1">
    <citation type="journal article" date="2020" name="bioRxiv">
        <title>Comparative genomics of Chlamydomonas.</title>
        <authorList>
            <person name="Craig R.J."/>
            <person name="Hasan A.R."/>
            <person name="Ness R.W."/>
            <person name="Keightley P.D."/>
        </authorList>
    </citation>
    <scope>NUCLEOTIDE SEQUENCE</scope>
    <source>
        <strain evidence="2">CCAP 11/70</strain>
    </source>
</reference>
<protein>
    <submittedName>
        <fullName evidence="2">Uncharacterized protein</fullName>
    </submittedName>
</protein>
<evidence type="ECO:0000256" key="1">
    <source>
        <dbReference type="SAM" id="MobiDB-lite"/>
    </source>
</evidence>
<feature type="region of interest" description="Disordered" evidence="1">
    <location>
        <begin position="1"/>
        <end position="52"/>
    </location>
</feature>
<name>A0A835XLN7_9CHLO</name>
<accession>A0A835XLN7</accession>
<keyword evidence="3" id="KW-1185">Reference proteome</keyword>
<dbReference type="EMBL" id="JAEHOE010000127">
    <property type="protein sequence ID" value="KAG2485572.1"/>
    <property type="molecule type" value="Genomic_DNA"/>
</dbReference>
<dbReference type="AlphaFoldDB" id="A0A835XLN7"/>
<sequence length="172" mass="19182">MQASVASPALRRPLRGATLRLRPRSASRTAVPASVSKRQSQQKLAKAEEFNKEAEEFNKKAEEFNKEAEEFYKEAAEATKEAEEFNKEAEEFNKEAEEFNKEAKQQRIEVYQDIASSVIWGVACCACVAQADKLSLSSSLGTATAIVAAKYVARLLQRVMPFLLDFVTGRLN</sequence>
<evidence type="ECO:0000313" key="3">
    <source>
        <dbReference type="Proteomes" id="UP000612055"/>
    </source>
</evidence>
<comment type="caution">
    <text evidence="2">The sequence shown here is derived from an EMBL/GenBank/DDBJ whole genome shotgun (WGS) entry which is preliminary data.</text>
</comment>
<gene>
    <name evidence="2" type="ORF">HYH03_015736</name>
</gene>
<proteinExistence type="predicted"/>